<evidence type="ECO:0000256" key="1">
    <source>
        <dbReference type="SAM" id="MobiDB-lite"/>
    </source>
</evidence>
<dbReference type="AlphaFoldDB" id="A0AAC9RLW9"/>
<evidence type="ECO:0000313" key="3">
    <source>
        <dbReference type="EMBL" id="ARE87730.1"/>
    </source>
</evidence>
<dbReference type="KEGG" id="cfm:BJL90_15925"/>
<dbReference type="Proteomes" id="UP000192478">
    <property type="component" value="Chromosome"/>
</dbReference>
<accession>A0AAC9RLW9</accession>
<reference evidence="3 5" key="2">
    <citation type="submission" date="2017-03" db="EMBL/GenBank/DDBJ databases">
        <title>Complete sequence of Clostridium formicaceticum DSM 92.</title>
        <authorList>
            <person name="Poehlein A."/>
            <person name="Karl M."/>
            <person name="Bengelsdorf F.R."/>
            <person name="Duerre P."/>
            <person name="Daniel R."/>
        </authorList>
    </citation>
    <scope>NUCLEOTIDE SEQUENCE [LARGE SCALE GENOMIC DNA]</scope>
    <source>
        <strain evidence="3 5">DSM 92</strain>
    </source>
</reference>
<name>A0AAC9RLW9_9CLOT</name>
<keyword evidence="4" id="KW-1185">Reference proteome</keyword>
<evidence type="ECO:0000313" key="5">
    <source>
        <dbReference type="Proteomes" id="UP000192478"/>
    </source>
</evidence>
<dbReference type="EMBL" id="CP017603">
    <property type="protein sequence ID" value="AOY77205.1"/>
    <property type="molecule type" value="Genomic_DNA"/>
</dbReference>
<evidence type="ECO:0000313" key="4">
    <source>
        <dbReference type="Proteomes" id="UP000177894"/>
    </source>
</evidence>
<dbReference type="EMBL" id="CP020559">
    <property type="protein sequence ID" value="ARE87730.1"/>
    <property type="molecule type" value="Genomic_DNA"/>
</dbReference>
<gene>
    <name evidence="2" type="ORF">BJL90_15925</name>
    <name evidence="3" type="ORF">CLFO_21300</name>
</gene>
<feature type="compositionally biased region" description="Basic residues" evidence="1">
    <location>
        <begin position="42"/>
        <end position="53"/>
    </location>
</feature>
<proteinExistence type="predicted"/>
<evidence type="ECO:0000313" key="2">
    <source>
        <dbReference type="EMBL" id="AOY77205.1"/>
    </source>
</evidence>
<sequence>MAKIGEQLKYKDRKTYNELKQLCKSKEKIQLGDRPENLMKHDSHKRVGRRMRQVKWGDGH</sequence>
<reference evidence="2 4" key="1">
    <citation type="submission" date="2016-10" db="EMBL/GenBank/DDBJ databases">
        <title>Complete Genome Sequence of Acetogen Clostridium formicoaceticum ATCC 27076.</title>
        <authorList>
            <person name="Bao T."/>
            <person name="Cheng C."/>
            <person name="Zhao J."/>
            <person name="Yang S.-T."/>
            <person name="Wang J."/>
            <person name="Wang M."/>
        </authorList>
    </citation>
    <scope>NUCLEOTIDE SEQUENCE [LARGE SCALE GENOMIC DNA]</scope>
    <source>
        <strain evidence="2 4">ATCC 27076</strain>
    </source>
</reference>
<dbReference type="RefSeq" id="WP_070970207.1">
    <property type="nucleotide sequence ID" value="NZ_CP017603.1"/>
</dbReference>
<organism evidence="3 5">
    <name type="scientific">Clostridium formicaceticum</name>
    <dbReference type="NCBI Taxonomy" id="1497"/>
    <lineage>
        <taxon>Bacteria</taxon>
        <taxon>Bacillati</taxon>
        <taxon>Bacillota</taxon>
        <taxon>Clostridia</taxon>
        <taxon>Eubacteriales</taxon>
        <taxon>Clostridiaceae</taxon>
        <taxon>Clostridium</taxon>
    </lineage>
</organism>
<protein>
    <submittedName>
        <fullName evidence="3">Uncharacterized protein</fullName>
    </submittedName>
</protein>
<dbReference type="Proteomes" id="UP000177894">
    <property type="component" value="Chromosome"/>
</dbReference>
<feature type="region of interest" description="Disordered" evidence="1">
    <location>
        <begin position="33"/>
        <end position="60"/>
    </location>
</feature>